<name>A0ACB7UIP2_DIOAL</name>
<proteinExistence type="predicted"/>
<organism evidence="1 2">
    <name type="scientific">Dioscorea alata</name>
    <name type="common">Purple yam</name>
    <dbReference type="NCBI Taxonomy" id="55571"/>
    <lineage>
        <taxon>Eukaryota</taxon>
        <taxon>Viridiplantae</taxon>
        <taxon>Streptophyta</taxon>
        <taxon>Embryophyta</taxon>
        <taxon>Tracheophyta</taxon>
        <taxon>Spermatophyta</taxon>
        <taxon>Magnoliopsida</taxon>
        <taxon>Liliopsida</taxon>
        <taxon>Dioscoreales</taxon>
        <taxon>Dioscoreaceae</taxon>
        <taxon>Dioscorea</taxon>
    </lineage>
</organism>
<reference evidence="2" key="1">
    <citation type="journal article" date="2022" name="Nat. Commun.">
        <title>Chromosome evolution and the genetic basis of agronomically important traits in greater yam.</title>
        <authorList>
            <person name="Bredeson J.V."/>
            <person name="Lyons J.B."/>
            <person name="Oniyinde I.O."/>
            <person name="Okereke N.R."/>
            <person name="Kolade O."/>
            <person name="Nnabue I."/>
            <person name="Nwadili C.O."/>
            <person name="Hribova E."/>
            <person name="Parker M."/>
            <person name="Nwogha J."/>
            <person name="Shu S."/>
            <person name="Carlson J."/>
            <person name="Kariba R."/>
            <person name="Muthemba S."/>
            <person name="Knop K."/>
            <person name="Barton G.J."/>
            <person name="Sherwood A.V."/>
            <person name="Lopez-Montes A."/>
            <person name="Asiedu R."/>
            <person name="Jamnadass R."/>
            <person name="Muchugi A."/>
            <person name="Goodstein D."/>
            <person name="Egesi C.N."/>
            <person name="Featherston J."/>
            <person name="Asfaw A."/>
            <person name="Simpson G.G."/>
            <person name="Dolezel J."/>
            <person name="Hendre P.S."/>
            <person name="Van Deynze A."/>
            <person name="Kumar P.L."/>
            <person name="Obidiegwu J.E."/>
            <person name="Bhattacharjee R."/>
            <person name="Rokhsar D.S."/>
        </authorList>
    </citation>
    <scope>NUCLEOTIDE SEQUENCE [LARGE SCALE GENOMIC DNA]</scope>
    <source>
        <strain evidence="2">cv. TDa95/00328</strain>
    </source>
</reference>
<gene>
    <name evidence="1" type="ORF">IHE45_16G078500</name>
</gene>
<comment type="caution">
    <text evidence="1">The sequence shown here is derived from an EMBL/GenBank/DDBJ whole genome shotgun (WGS) entry which is preliminary data.</text>
</comment>
<evidence type="ECO:0000313" key="2">
    <source>
        <dbReference type="Proteomes" id="UP000827976"/>
    </source>
</evidence>
<evidence type="ECO:0000313" key="1">
    <source>
        <dbReference type="EMBL" id="KAH7660118.1"/>
    </source>
</evidence>
<dbReference type="Proteomes" id="UP000827976">
    <property type="component" value="Chromosome 16"/>
</dbReference>
<keyword evidence="2" id="KW-1185">Reference proteome</keyword>
<sequence>MRTPMRDRAWAPISPPRDWKDRNPASSGSTPQYQPVTHAQPDEPLAPDSRRASTRRGNYSGSPTLT</sequence>
<dbReference type="EMBL" id="CM037026">
    <property type="protein sequence ID" value="KAH7660118.1"/>
    <property type="molecule type" value="Genomic_DNA"/>
</dbReference>
<accession>A0ACB7UIP2</accession>
<protein>
    <submittedName>
        <fullName evidence="1">Uncharacterized protein</fullName>
    </submittedName>
</protein>